<evidence type="ECO:0000313" key="1">
    <source>
        <dbReference type="EMBL" id="KII69421.1"/>
    </source>
</evidence>
<evidence type="ECO:0000313" key="2">
    <source>
        <dbReference type="Proteomes" id="UP000031668"/>
    </source>
</evidence>
<sequence length="118" mass="13027">MNSFLLVTPTSGNLPPPAEGLGALSLRFPIIHLESERYGVFVVVEHCLFVVICSSLVLARSKVVCDFIAPPRTRPFESPLQPHRASGVLLGCKLKVTLMRLAMRVILELMTKFHTLSV</sequence>
<name>A0A0C2MQ76_THEKT</name>
<reference evidence="1 2" key="1">
    <citation type="journal article" date="2014" name="Genome Biol. Evol.">
        <title>The genome of the myxosporean Thelohanellus kitauei shows adaptations to nutrient acquisition within its fish host.</title>
        <authorList>
            <person name="Yang Y."/>
            <person name="Xiong J."/>
            <person name="Zhou Z."/>
            <person name="Huo F."/>
            <person name="Miao W."/>
            <person name="Ran C."/>
            <person name="Liu Y."/>
            <person name="Zhang J."/>
            <person name="Feng J."/>
            <person name="Wang M."/>
            <person name="Wang M."/>
            <person name="Wang L."/>
            <person name="Yao B."/>
        </authorList>
    </citation>
    <scope>NUCLEOTIDE SEQUENCE [LARGE SCALE GENOMIC DNA]</scope>
    <source>
        <strain evidence="1">Wuqing</strain>
    </source>
</reference>
<protein>
    <submittedName>
        <fullName evidence="1">Uncharacterized protein</fullName>
    </submittedName>
</protein>
<gene>
    <name evidence="1" type="ORF">RF11_11065</name>
</gene>
<accession>A0A0C2MQ76</accession>
<proteinExistence type="predicted"/>
<dbReference type="EMBL" id="JWZT01002428">
    <property type="protein sequence ID" value="KII69421.1"/>
    <property type="molecule type" value="Genomic_DNA"/>
</dbReference>
<dbReference type="Proteomes" id="UP000031668">
    <property type="component" value="Unassembled WGS sequence"/>
</dbReference>
<comment type="caution">
    <text evidence="1">The sequence shown here is derived from an EMBL/GenBank/DDBJ whole genome shotgun (WGS) entry which is preliminary data.</text>
</comment>
<dbReference type="AlphaFoldDB" id="A0A0C2MQ76"/>
<organism evidence="1 2">
    <name type="scientific">Thelohanellus kitauei</name>
    <name type="common">Myxosporean</name>
    <dbReference type="NCBI Taxonomy" id="669202"/>
    <lineage>
        <taxon>Eukaryota</taxon>
        <taxon>Metazoa</taxon>
        <taxon>Cnidaria</taxon>
        <taxon>Myxozoa</taxon>
        <taxon>Myxosporea</taxon>
        <taxon>Bivalvulida</taxon>
        <taxon>Platysporina</taxon>
        <taxon>Myxobolidae</taxon>
        <taxon>Thelohanellus</taxon>
    </lineage>
</organism>
<keyword evidence="2" id="KW-1185">Reference proteome</keyword>